<evidence type="ECO:0000256" key="3">
    <source>
        <dbReference type="ARBA" id="ARBA00022553"/>
    </source>
</evidence>
<comment type="function">
    <text evidence="14">ICAM proteins are ligands for the leukocyte adhesion protein LFA-1 (integrin alpha-L/beta-2). ICAM3 is also a ligand for integrin alpha-D/beta-2. In association with integrin alpha-L/beta-2, contributes to apoptotic neutrophil phagocytosis by macrophages.</text>
</comment>
<evidence type="ECO:0000256" key="10">
    <source>
        <dbReference type="ARBA" id="ARBA00023136"/>
    </source>
</evidence>
<dbReference type="PANTHER" id="PTHR13771:SF4">
    <property type="entry name" value="CELL ADHESION MOLECULE TCAM-1"/>
    <property type="match status" value="1"/>
</dbReference>
<protein>
    <recommendedName>
        <fullName evidence="16">Intercellular adhesion molecule 3</fullName>
    </recommendedName>
</protein>
<sequence>MWLTFSGAAEDLFEALVKYGQSLMVNCSTTCPDPGPSGIETLLKKTQVGKGPQWKEFLLEYVTQNSILQCFFSCAGIQKDISLGITVYQPAEQVIMELQPEWVAVDDAFTVTCHVPSVTPLENPTLTLLQDNQELHRKNFRSLAVASQRAEVTISVKAQREDDRCNFSCHAELDLSSHGGGLFCSSSAIKALRIFEFSQSPQIWVSSLLEVGMAETMSCEVARVFPAEEVMIHMFRGDQELRSFLSWEGDTVWANASVRAMETGDQELSCLVSLGPMEHKTREPVHVCSKIIPLAGTEINVTCSGHVLTSPSPTCRLQGAPDLPAPGEPAWLLLTAREEDDGRNFSCEASLEVQGPWLSKTTVIQLHVLYKPQLEESGCPGNQTWLEGMEQMLACVPKGNPTPILLCTWNGTIFDLEVPQKATQDHSRTYCCTATNQLGSVSKDIAVIVQGLDEGVSSTIFVIIIVILGVGVIIIALYLNYRPRKIERRNLPYRQKEKNKEEESQFAVQQAEKHNAQNC</sequence>
<keyword evidence="22" id="KW-1185">Reference proteome</keyword>
<dbReference type="FunFam" id="2.60.40.10:FF:000338">
    <property type="entry name" value="intercellular adhesion molecule 5"/>
    <property type="match status" value="1"/>
</dbReference>
<dbReference type="GO" id="GO:0098609">
    <property type="term" value="P:cell-cell adhesion"/>
    <property type="evidence" value="ECO:0007669"/>
    <property type="project" value="InterPro"/>
</dbReference>
<evidence type="ECO:0000256" key="4">
    <source>
        <dbReference type="ARBA" id="ARBA00022692"/>
    </source>
</evidence>
<keyword evidence="10 18" id="KW-0472">Membrane</keyword>
<dbReference type="FunFam" id="2.60.40.10:FF:000194">
    <property type="entry name" value="Intercellular adhesion molecule 1"/>
    <property type="match status" value="1"/>
</dbReference>
<evidence type="ECO:0000256" key="11">
    <source>
        <dbReference type="ARBA" id="ARBA00023157"/>
    </source>
</evidence>
<accession>A0A8C9CNI2</accession>
<dbReference type="InterPro" id="IPR048679">
    <property type="entry name" value="ICAM1_3_5_D2"/>
</dbReference>
<keyword evidence="11" id="KW-1015">Disulfide bond</keyword>
<gene>
    <name evidence="21" type="primary">LOC116745988</name>
</gene>
<dbReference type="Pfam" id="PF21146">
    <property type="entry name" value="ICAM1_3_5_D2"/>
    <property type="match status" value="1"/>
</dbReference>
<keyword evidence="6" id="KW-0677">Repeat</keyword>
<reference evidence="21" key="2">
    <citation type="submission" date="2025-08" db="UniProtKB">
        <authorList>
            <consortium name="Ensembl"/>
        </authorList>
    </citation>
    <scope>IDENTIFICATION</scope>
</reference>
<dbReference type="InterPro" id="IPR047012">
    <property type="entry name" value="ICAM_VCAM"/>
</dbReference>
<dbReference type="Proteomes" id="UP000694554">
    <property type="component" value="Chromosome 20"/>
</dbReference>
<evidence type="ECO:0000256" key="16">
    <source>
        <dbReference type="ARBA" id="ARBA00069855"/>
    </source>
</evidence>
<evidence type="ECO:0000256" key="6">
    <source>
        <dbReference type="ARBA" id="ARBA00022737"/>
    </source>
</evidence>
<dbReference type="FunFam" id="2.60.40.10:FF:000648">
    <property type="entry name" value="Intercellular adhesion molecule 1"/>
    <property type="match status" value="1"/>
</dbReference>
<evidence type="ECO:0000259" key="19">
    <source>
        <dbReference type="Pfam" id="PF03921"/>
    </source>
</evidence>
<evidence type="ECO:0000256" key="18">
    <source>
        <dbReference type="SAM" id="Phobius"/>
    </source>
</evidence>
<dbReference type="PRINTS" id="PR01472">
    <property type="entry name" value="ICAMVCAM1"/>
</dbReference>
<reference evidence="21" key="3">
    <citation type="submission" date="2025-09" db="UniProtKB">
        <authorList>
            <consortium name="Ensembl"/>
        </authorList>
    </citation>
    <scope>IDENTIFICATION</scope>
</reference>
<evidence type="ECO:0000313" key="22">
    <source>
        <dbReference type="Proteomes" id="UP000694554"/>
    </source>
</evidence>
<dbReference type="InterPro" id="IPR013783">
    <property type="entry name" value="Ig-like_fold"/>
</dbReference>
<reference evidence="21" key="1">
    <citation type="submission" date="2019-08" db="EMBL/GenBank/DDBJ databases">
        <title>Phocoena sinus (Vaquita) genome, mPhoSin1, primary haplotype.</title>
        <authorList>
            <person name="Morin P."/>
            <person name="Mountcastle J."/>
            <person name="Fungtammasan C."/>
            <person name="Rhie A."/>
            <person name="Rojas-Bracho L."/>
            <person name="Smith C.R."/>
            <person name="Taylor B.L."/>
            <person name="Gulland F.M.D."/>
            <person name="Musser W."/>
            <person name="Houck M."/>
            <person name="Haase B."/>
            <person name="Paez S."/>
            <person name="Howe K."/>
            <person name="Torrance J."/>
            <person name="Formenti G."/>
            <person name="Phillippy A."/>
            <person name="Ryder O."/>
            <person name="Jarvis E.D."/>
            <person name="Fedrigo O."/>
        </authorList>
    </citation>
    <scope>NUCLEOTIDE SEQUENCE [LARGE SCALE GENOMIC DNA]</scope>
</reference>
<dbReference type="FunFam" id="2.60.40.10:FF:000459">
    <property type="entry name" value="Intercellular adhesion molecule 1"/>
    <property type="match status" value="1"/>
</dbReference>
<comment type="subcellular location">
    <subcellularLocation>
        <location evidence="1">Membrane</location>
        <topology evidence="1">Single-pass type I membrane protein</topology>
    </subcellularLocation>
</comment>
<evidence type="ECO:0000256" key="1">
    <source>
        <dbReference type="ARBA" id="ARBA00004479"/>
    </source>
</evidence>
<evidence type="ECO:0000256" key="2">
    <source>
        <dbReference type="ARBA" id="ARBA00005925"/>
    </source>
</evidence>
<comment type="subunit">
    <text evidence="15">Interacts with moesin/MSN.</text>
</comment>
<dbReference type="Ensembl" id="ENSPSNT00000027042.1">
    <property type="protein sequence ID" value="ENSPSNP00000024033.1"/>
    <property type="gene ID" value="ENSPSNG00000017544.1"/>
</dbReference>
<evidence type="ECO:0000256" key="13">
    <source>
        <dbReference type="ARBA" id="ARBA00023319"/>
    </source>
</evidence>
<evidence type="ECO:0000256" key="15">
    <source>
        <dbReference type="ARBA" id="ARBA00063734"/>
    </source>
</evidence>
<keyword evidence="3" id="KW-0597">Phosphoprotein</keyword>
<keyword evidence="5" id="KW-0732">Signal</keyword>
<evidence type="ECO:0000256" key="8">
    <source>
        <dbReference type="ARBA" id="ARBA00022907"/>
    </source>
</evidence>
<keyword evidence="12" id="KW-0325">Glycoprotein</keyword>
<dbReference type="Gene3D" id="2.60.40.10">
    <property type="entry name" value="Immunoglobulins"/>
    <property type="match status" value="5"/>
</dbReference>
<feature type="region of interest" description="Disordered" evidence="17">
    <location>
        <begin position="495"/>
        <end position="519"/>
    </location>
</feature>
<name>A0A8C9CNI2_PHOSS</name>
<evidence type="ECO:0000256" key="9">
    <source>
        <dbReference type="ARBA" id="ARBA00022989"/>
    </source>
</evidence>
<dbReference type="GO" id="GO:0006909">
    <property type="term" value="P:phagocytosis"/>
    <property type="evidence" value="ECO:0007669"/>
    <property type="project" value="UniProtKB-KW"/>
</dbReference>
<dbReference type="GeneTree" id="ENSGT00940000163726"/>
<keyword evidence="4 18" id="KW-0812">Transmembrane</keyword>
<dbReference type="Pfam" id="PF03921">
    <property type="entry name" value="ICAM_N"/>
    <property type="match status" value="1"/>
</dbReference>
<evidence type="ECO:0000313" key="21">
    <source>
        <dbReference type="Ensembl" id="ENSPSNP00000024033.1"/>
    </source>
</evidence>
<organism evidence="21 22">
    <name type="scientific">Phocoena sinus</name>
    <name type="common">Vaquita</name>
    <dbReference type="NCBI Taxonomy" id="42100"/>
    <lineage>
        <taxon>Eukaryota</taxon>
        <taxon>Metazoa</taxon>
        <taxon>Chordata</taxon>
        <taxon>Craniata</taxon>
        <taxon>Vertebrata</taxon>
        <taxon>Euteleostomi</taxon>
        <taxon>Mammalia</taxon>
        <taxon>Eutheria</taxon>
        <taxon>Laurasiatheria</taxon>
        <taxon>Artiodactyla</taxon>
        <taxon>Whippomorpha</taxon>
        <taxon>Cetacea</taxon>
        <taxon>Odontoceti</taxon>
        <taxon>Phocoenidae</taxon>
        <taxon>Phocoena</taxon>
    </lineage>
</organism>
<comment type="similarity">
    <text evidence="2">Belongs to the immunoglobulin superfamily. ICAM family.</text>
</comment>
<keyword evidence="13" id="KW-0393">Immunoglobulin domain</keyword>
<feature type="domain" description="Intercellular adhesion molecule N-terminal" evidence="19">
    <location>
        <begin position="15"/>
        <end position="93"/>
    </location>
</feature>
<dbReference type="SUPFAM" id="SSF48726">
    <property type="entry name" value="Immunoglobulin"/>
    <property type="match status" value="4"/>
</dbReference>
<dbReference type="GO" id="GO:0005886">
    <property type="term" value="C:plasma membrane"/>
    <property type="evidence" value="ECO:0007669"/>
    <property type="project" value="TreeGrafter"/>
</dbReference>
<dbReference type="GO" id="GO:0005178">
    <property type="term" value="F:integrin binding"/>
    <property type="evidence" value="ECO:0007669"/>
    <property type="project" value="InterPro"/>
</dbReference>
<evidence type="ECO:0000256" key="14">
    <source>
        <dbReference type="ARBA" id="ARBA00059474"/>
    </source>
</evidence>
<evidence type="ECO:0000256" key="17">
    <source>
        <dbReference type="SAM" id="MobiDB-lite"/>
    </source>
</evidence>
<evidence type="ECO:0000256" key="5">
    <source>
        <dbReference type="ARBA" id="ARBA00022729"/>
    </source>
</evidence>
<evidence type="ECO:0000256" key="7">
    <source>
        <dbReference type="ARBA" id="ARBA00022889"/>
    </source>
</evidence>
<keyword evidence="8" id="KW-0581">Phagocytosis</keyword>
<dbReference type="InterPro" id="IPR003987">
    <property type="entry name" value="ICAM_VCAM_N"/>
</dbReference>
<dbReference type="InterPro" id="IPR036179">
    <property type="entry name" value="Ig-like_dom_sf"/>
</dbReference>
<evidence type="ECO:0000256" key="12">
    <source>
        <dbReference type="ARBA" id="ARBA00023180"/>
    </source>
</evidence>
<dbReference type="PANTHER" id="PTHR13771">
    <property type="entry name" value="INTERCELLULAR ADHESION MOLECULE"/>
    <property type="match status" value="1"/>
</dbReference>
<keyword evidence="7" id="KW-0130">Cell adhesion</keyword>
<evidence type="ECO:0000259" key="20">
    <source>
        <dbReference type="Pfam" id="PF21146"/>
    </source>
</evidence>
<dbReference type="InterPro" id="IPR013768">
    <property type="entry name" value="ICAM_N"/>
</dbReference>
<dbReference type="AlphaFoldDB" id="A0A8C9CNI2"/>
<keyword evidence="9 18" id="KW-1133">Transmembrane helix</keyword>
<dbReference type="FunFam" id="2.60.40.10:FF:002232">
    <property type="entry name" value="Intercellular adhesion molecule 3"/>
    <property type="match status" value="1"/>
</dbReference>
<feature type="transmembrane region" description="Helical" evidence="18">
    <location>
        <begin position="460"/>
        <end position="481"/>
    </location>
</feature>
<proteinExistence type="inferred from homology"/>
<feature type="domain" description="Intercellular adhesion molecule 1/3/5 D2" evidence="20">
    <location>
        <begin position="201"/>
        <end position="287"/>
    </location>
</feature>